<dbReference type="InterPro" id="IPR000540">
    <property type="entry name" value="Flag_MotA_CS"/>
</dbReference>
<keyword evidence="11" id="KW-0966">Cell projection</keyword>
<dbReference type="Proteomes" id="UP000592216">
    <property type="component" value="Unassembled WGS sequence"/>
</dbReference>
<evidence type="ECO:0000256" key="6">
    <source>
        <dbReference type="ARBA" id="ARBA00022779"/>
    </source>
</evidence>
<comment type="similarity">
    <text evidence="2">Belongs to the MotA family.</text>
</comment>
<evidence type="ECO:0000256" key="1">
    <source>
        <dbReference type="ARBA" id="ARBA00004651"/>
    </source>
</evidence>
<dbReference type="PROSITE" id="PS01307">
    <property type="entry name" value="MOTA"/>
    <property type="match status" value="1"/>
</dbReference>
<keyword evidence="11" id="KW-0282">Flagellum</keyword>
<feature type="domain" description="MotA/TolQ/ExbB proton channel" evidence="10">
    <location>
        <begin position="101"/>
        <end position="217"/>
    </location>
</feature>
<evidence type="ECO:0000256" key="4">
    <source>
        <dbReference type="ARBA" id="ARBA00022475"/>
    </source>
</evidence>
<keyword evidence="11" id="KW-0969">Cilium</keyword>
<sequence>MDIATIVGFLGAVGMILGAMISAGGVGPFIDVPSILIVFGGAFFAVMYTAPMGVFLGSFGAMAKSFFPKAPKVEELIEKMVELSNLARKDGMMALEGQPVPDKFFEKGLQMLVDGADEHKMAKQLNTEITAMKARHAGFQGVVKAWIDIAPAMGMIGTLVGLVQMLGNMADPKSIGPAMAVALLTTLYGAFVANVMFGPMLTKLEGYTGDEIAYREMVIEGLRNIARGESGRNVQDQMIANLAPKAQAKFADAA</sequence>
<keyword evidence="5 9" id="KW-0812">Transmembrane</keyword>
<dbReference type="Pfam" id="PF01618">
    <property type="entry name" value="MotA_ExbB"/>
    <property type="match status" value="1"/>
</dbReference>
<evidence type="ECO:0000256" key="8">
    <source>
        <dbReference type="ARBA" id="ARBA00023136"/>
    </source>
</evidence>
<keyword evidence="3" id="KW-0813">Transport</keyword>
<evidence type="ECO:0000256" key="9">
    <source>
        <dbReference type="SAM" id="Phobius"/>
    </source>
</evidence>
<feature type="transmembrane region" description="Helical" evidence="9">
    <location>
        <begin position="145"/>
        <end position="166"/>
    </location>
</feature>
<reference evidence="11 12" key="1">
    <citation type="submission" date="2020-04" db="EMBL/GenBank/DDBJ databases">
        <title>Donghicola sp., a member of the Rhodobacteraceae family isolated from mangrove forest in Thailand.</title>
        <authorList>
            <person name="Charoenyingcharoen P."/>
            <person name="Yukphan P."/>
        </authorList>
    </citation>
    <scope>NUCLEOTIDE SEQUENCE [LARGE SCALE GENOMIC DNA]</scope>
    <source>
        <strain evidence="11 12">B5-SW-15</strain>
    </source>
</reference>
<feature type="transmembrane region" description="Helical" evidence="9">
    <location>
        <begin position="36"/>
        <end position="59"/>
    </location>
</feature>
<dbReference type="GO" id="GO:0071978">
    <property type="term" value="P:bacterial-type flagellum-dependent swarming motility"/>
    <property type="evidence" value="ECO:0007669"/>
    <property type="project" value="InterPro"/>
</dbReference>
<dbReference type="PANTHER" id="PTHR30433:SF2">
    <property type="entry name" value="MOTILITY PROTEIN A"/>
    <property type="match status" value="1"/>
</dbReference>
<dbReference type="InterPro" id="IPR047055">
    <property type="entry name" value="MotA-like"/>
</dbReference>
<dbReference type="PANTHER" id="PTHR30433">
    <property type="entry name" value="CHEMOTAXIS PROTEIN MOTA"/>
    <property type="match status" value="1"/>
</dbReference>
<feature type="transmembrane region" description="Helical" evidence="9">
    <location>
        <begin position="7"/>
        <end position="30"/>
    </location>
</feature>
<evidence type="ECO:0000313" key="11">
    <source>
        <dbReference type="EMBL" id="NVO22090.1"/>
    </source>
</evidence>
<accession>A0A850Q600</accession>
<keyword evidence="4" id="KW-1003">Cell membrane</keyword>
<dbReference type="GO" id="GO:0006935">
    <property type="term" value="P:chemotaxis"/>
    <property type="evidence" value="ECO:0007669"/>
    <property type="project" value="InterPro"/>
</dbReference>
<evidence type="ECO:0000256" key="5">
    <source>
        <dbReference type="ARBA" id="ARBA00022692"/>
    </source>
</evidence>
<dbReference type="EMBL" id="JABCJE010000001">
    <property type="protein sequence ID" value="NVO22090.1"/>
    <property type="molecule type" value="Genomic_DNA"/>
</dbReference>
<evidence type="ECO:0000313" key="12">
    <source>
        <dbReference type="Proteomes" id="UP000592216"/>
    </source>
</evidence>
<evidence type="ECO:0000259" key="10">
    <source>
        <dbReference type="Pfam" id="PF01618"/>
    </source>
</evidence>
<evidence type="ECO:0000256" key="3">
    <source>
        <dbReference type="ARBA" id="ARBA00022448"/>
    </source>
</evidence>
<evidence type="ECO:0000256" key="7">
    <source>
        <dbReference type="ARBA" id="ARBA00022989"/>
    </source>
</evidence>
<dbReference type="RefSeq" id="WP_177156465.1">
    <property type="nucleotide sequence ID" value="NZ_JABCJE010000001.1"/>
</dbReference>
<proteinExistence type="inferred from homology"/>
<comment type="subcellular location">
    <subcellularLocation>
        <location evidence="1">Cell membrane</location>
        <topology evidence="1">Multi-pass membrane protein</topology>
    </subcellularLocation>
</comment>
<dbReference type="AlphaFoldDB" id="A0A850Q600"/>
<dbReference type="InterPro" id="IPR002898">
    <property type="entry name" value="MotA_ExbB_proton_chnl"/>
</dbReference>
<dbReference type="GO" id="GO:0005886">
    <property type="term" value="C:plasma membrane"/>
    <property type="evidence" value="ECO:0007669"/>
    <property type="project" value="UniProtKB-SubCell"/>
</dbReference>
<feature type="transmembrane region" description="Helical" evidence="9">
    <location>
        <begin position="178"/>
        <end position="197"/>
    </location>
</feature>
<keyword evidence="7 9" id="KW-1133">Transmembrane helix</keyword>
<protein>
    <submittedName>
        <fullName evidence="11">Flagellar motor protein PomA</fullName>
    </submittedName>
</protein>
<gene>
    <name evidence="11" type="ORF">HJ536_01860</name>
</gene>
<keyword evidence="6" id="KW-0283">Flagellar rotation</keyword>
<comment type="caution">
    <text evidence="11">The sequence shown here is derived from an EMBL/GenBank/DDBJ whole genome shotgun (WGS) entry which is preliminary data.</text>
</comment>
<organism evidence="11 12">
    <name type="scientific">Donghicola mangrovi</name>
    <dbReference type="NCBI Taxonomy" id="2729614"/>
    <lineage>
        <taxon>Bacteria</taxon>
        <taxon>Pseudomonadati</taxon>
        <taxon>Pseudomonadota</taxon>
        <taxon>Alphaproteobacteria</taxon>
        <taxon>Rhodobacterales</taxon>
        <taxon>Roseobacteraceae</taxon>
        <taxon>Donghicola</taxon>
    </lineage>
</organism>
<name>A0A850Q600_9RHOB</name>
<evidence type="ECO:0000256" key="2">
    <source>
        <dbReference type="ARBA" id="ARBA00008038"/>
    </source>
</evidence>
<keyword evidence="8 9" id="KW-0472">Membrane</keyword>